<dbReference type="Proteomes" id="UP000189818">
    <property type="component" value="Unassembled WGS sequence"/>
</dbReference>
<evidence type="ECO:0000313" key="2">
    <source>
        <dbReference type="Proteomes" id="UP000189818"/>
    </source>
</evidence>
<dbReference type="OrthoDB" id="7561124at2"/>
<reference evidence="2" key="1">
    <citation type="submission" date="2017-02" db="EMBL/GenBank/DDBJ databases">
        <authorList>
            <person name="Varghese N."/>
            <person name="Submissions S."/>
        </authorList>
    </citation>
    <scope>NUCLEOTIDE SEQUENCE [LARGE SCALE GENOMIC DNA]</scope>
    <source>
        <strain evidence="2">UM2</strain>
    </source>
</reference>
<keyword evidence="2" id="KW-1185">Reference proteome</keyword>
<dbReference type="RefSeq" id="WP_079647477.1">
    <property type="nucleotide sequence ID" value="NZ_FUYM01000003.1"/>
</dbReference>
<sequence length="156" mass="17302">MAAPDIHPRYRTVSASKLIETAGLSLKAIKDADGLTYADLGQELGKSGDMAEAYRHGSSEMSMTTFLRACLRWNGRFANSVFAMLGLKLVPLDAEHHCDRKAMTIVMRAQVAMAENLEDGLLEDDELVEDRDWIEAAGAVFDGWRQRLARIDGRSE</sequence>
<dbReference type="STRING" id="439228.SAMN06295920_103147"/>
<evidence type="ECO:0000313" key="1">
    <source>
        <dbReference type="EMBL" id="SKB48730.1"/>
    </source>
</evidence>
<protein>
    <submittedName>
        <fullName evidence="1">Uncharacterized protein</fullName>
    </submittedName>
</protein>
<proteinExistence type="predicted"/>
<dbReference type="EMBL" id="FUYM01000003">
    <property type="protein sequence ID" value="SKB48730.1"/>
    <property type="molecule type" value="Genomic_DNA"/>
</dbReference>
<gene>
    <name evidence="1" type="ORF">SAMN06295920_103147</name>
</gene>
<organism evidence="1 2">
    <name type="scientific">Rhizorhabdus histidinilytica</name>
    <dbReference type="NCBI Taxonomy" id="439228"/>
    <lineage>
        <taxon>Bacteria</taxon>
        <taxon>Pseudomonadati</taxon>
        <taxon>Pseudomonadota</taxon>
        <taxon>Alphaproteobacteria</taxon>
        <taxon>Sphingomonadales</taxon>
        <taxon>Sphingomonadaceae</taxon>
        <taxon>Rhizorhabdus</taxon>
    </lineage>
</organism>
<dbReference type="AlphaFoldDB" id="A0A1T5BP87"/>
<accession>A0A1T5BP87</accession>
<name>A0A1T5BP87_9SPHN</name>